<evidence type="ECO:0000256" key="3">
    <source>
        <dbReference type="ARBA" id="ARBA00023163"/>
    </source>
</evidence>
<evidence type="ECO:0000259" key="4">
    <source>
        <dbReference type="PROSITE" id="PS51077"/>
    </source>
</evidence>
<dbReference type="InterPro" id="IPR014757">
    <property type="entry name" value="Tscrpt_reg_IclR_C"/>
</dbReference>
<feature type="domain" description="IclR-ED" evidence="5">
    <location>
        <begin position="61"/>
        <end position="242"/>
    </location>
</feature>
<dbReference type="InterPro" id="IPR050707">
    <property type="entry name" value="HTH_MetabolicPath_Reg"/>
</dbReference>
<organism evidence="6 7">
    <name type="scientific">Auritidibacter ignavus</name>
    <dbReference type="NCBI Taxonomy" id="678932"/>
    <lineage>
        <taxon>Bacteria</taxon>
        <taxon>Bacillati</taxon>
        <taxon>Actinomycetota</taxon>
        <taxon>Actinomycetes</taxon>
        <taxon>Micrococcales</taxon>
        <taxon>Micrococcaceae</taxon>
        <taxon>Auritidibacter</taxon>
    </lineage>
</organism>
<dbReference type="RefSeq" id="WP_110101515.1">
    <property type="nucleotide sequence ID" value="NZ_CP122561.1"/>
</dbReference>
<feature type="domain" description="HTH iclR-type" evidence="4">
    <location>
        <begin position="4"/>
        <end position="60"/>
    </location>
</feature>
<dbReference type="Gene3D" id="3.30.450.40">
    <property type="match status" value="1"/>
</dbReference>
<keyword evidence="7" id="KW-1185">Reference proteome</keyword>
<dbReference type="Gene3D" id="1.10.10.10">
    <property type="entry name" value="Winged helix-like DNA-binding domain superfamily/Winged helix DNA-binding domain"/>
    <property type="match status" value="1"/>
</dbReference>
<dbReference type="GO" id="GO:0003677">
    <property type="term" value="F:DNA binding"/>
    <property type="evidence" value="ECO:0007669"/>
    <property type="project" value="UniProtKB-KW"/>
</dbReference>
<proteinExistence type="predicted"/>
<keyword evidence="2" id="KW-0238">DNA-binding</keyword>
<evidence type="ECO:0000313" key="6">
    <source>
        <dbReference type="EMBL" id="WGH92774.1"/>
    </source>
</evidence>
<keyword evidence="3" id="KW-0804">Transcription</keyword>
<keyword evidence="1" id="KW-0805">Transcription regulation</keyword>
<dbReference type="GO" id="GO:0003700">
    <property type="term" value="F:DNA-binding transcription factor activity"/>
    <property type="evidence" value="ECO:0007669"/>
    <property type="project" value="TreeGrafter"/>
</dbReference>
<dbReference type="Proteomes" id="UP001224674">
    <property type="component" value="Chromosome"/>
</dbReference>
<dbReference type="PANTHER" id="PTHR30136:SF24">
    <property type="entry name" value="HTH-TYPE TRANSCRIPTIONAL REPRESSOR ALLR"/>
    <property type="match status" value="1"/>
</dbReference>
<gene>
    <name evidence="6" type="ORF">QDX21_10790</name>
</gene>
<dbReference type="SUPFAM" id="SSF46785">
    <property type="entry name" value="Winged helix' DNA-binding domain"/>
    <property type="match status" value="1"/>
</dbReference>
<dbReference type="SUPFAM" id="SSF55781">
    <property type="entry name" value="GAF domain-like"/>
    <property type="match status" value="1"/>
</dbReference>
<dbReference type="PANTHER" id="PTHR30136">
    <property type="entry name" value="HELIX-TURN-HELIX TRANSCRIPTIONAL REGULATOR, ICLR FAMILY"/>
    <property type="match status" value="1"/>
</dbReference>
<evidence type="ECO:0000256" key="2">
    <source>
        <dbReference type="ARBA" id="ARBA00023125"/>
    </source>
</evidence>
<sequence length="242" mass="26392">MEPVTATDKTLMVLRSAITHRRFTDIVEDTGLAKATVHRILQKLLSYGFLTFDEQYFPGPAMLSMASEAFDAIDISAVATPVIHRLAHETGFTVHVGARNDNEAIYVAIDNGRMPYRLPSHVGDRLSLHSTSIGKVLLATSSPEYVADYADHPGLNAKTPRTITNLTALTKELDRVREQGYALDDEENVPGIRCVGAPVTNYLGQVSHAVSVTTLAMENVNMHGLADEVVRAATEISYRLGS</sequence>
<dbReference type="Pfam" id="PF09339">
    <property type="entry name" value="HTH_IclR"/>
    <property type="match status" value="1"/>
</dbReference>
<dbReference type="SMART" id="SM00346">
    <property type="entry name" value="HTH_ICLR"/>
    <property type="match status" value="1"/>
</dbReference>
<dbReference type="PROSITE" id="PS51077">
    <property type="entry name" value="HTH_ICLR"/>
    <property type="match status" value="1"/>
</dbReference>
<dbReference type="EMBL" id="CP122566">
    <property type="protein sequence ID" value="WGH92774.1"/>
    <property type="molecule type" value="Genomic_DNA"/>
</dbReference>
<dbReference type="InterPro" id="IPR036390">
    <property type="entry name" value="WH_DNA-bd_sf"/>
</dbReference>
<accession>A0AAJ6DBT8</accession>
<dbReference type="AlphaFoldDB" id="A0AAJ6DBT8"/>
<dbReference type="InterPro" id="IPR005471">
    <property type="entry name" value="Tscrpt_reg_IclR_N"/>
</dbReference>
<evidence type="ECO:0000259" key="5">
    <source>
        <dbReference type="PROSITE" id="PS51078"/>
    </source>
</evidence>
<dbReference type="InterPro" id="IPR029016">
    <property type="entry name" value="GAF-like_dom_sf"/>
</dbReference>
<dbReference type="GeneID" id="83696304"/>
<evidence type="ECO:0000256" key="1">
    <source>
        <dbReference type="ARBA" id="ARBA00023015"/>
    </source>
</evidence>
<dbReference type="GO" id="GO:0045892">
    <property type="term" value="P:negative regulation of DNA-templated transcription"/>
    <property type="evidence" value="ECO:0007669"/>
    <property type="project" value="TreeGrafter"/>
</dbReference>
<reference evidence="6 7" key="1">
    <citation type="submission" date="2023-03" db="EMBL/GenBank/DDBJ databases">
        <title>Complete genome sequences of several Auritidibacter ignavus strains isolated from ear infections.</title>
        <authorList>
            <person name="Baehr T."/>
            <person name="Baumhoegger A.M."/>
        </authorList>
    </citation>
    <scope>NUCLEOTIDE SEQUENCE [LARGE SCALE GENOMIC DNA]</scope>
    <source>
        <strain evidence="6 7">BABAE-6</strain>
    </source>
</reference>
<name>A0AAJ6DBT8_9MICC</name>
<dbReference type="InterPro" id="IPR036388">
    <property type="entry name" value="WH-like_DNA-bd_sf"/>
</dbReference>
<protein>
    <submittedName>
        <fullName evidence="6">IclR family transcriptional regulator</fullName>
    </submittedName>
</protein>
<dbReference type="PROSITE" id="PS51078">
    <property type="entry name" value="ICLR_ED"/>
    <property type="match status" value="1"/>
</dbReference>
<evidence type="ECO:0000313" key="7">
    <source>
        <dbReference type="Proteomes" id="UP001224674"/>
    </source>
</evidence>
<dbReference type="Pfam" id="PF01614">
    <property type="entry name" value="IclR_C"/>
    <property type="match status" value="1"/>
</dbReference>